<dbReference type="EMBL" id="JBHUCJ010000140">
    <property type="protein sequence ID" value="MFD3227076.1"/>
    <property type="molecule type" value="Genomic_DNA"/>
</dbReference>
<reference evidence="9 10" key="1">
    <citation type="submission" date="2024-09" db="EMBL/GenBank/DDBJ databases">
        <title>Genomes of Rahnella.</title>
        <authorList>
            <person name="Mnguni F.C."/>
            <person name="Shin G.Y."/>
            <person name="Coutinho T."/>
        </authorList>
    </citation>
    <scope>NUCLEOTIDE SEQUENCE [LARGE SCALE GENOMIC DNA]</scope>
    <source>
        <strain evidence="9 10">20WA0057</strain>
    </source>
</reference>
<feature type="transmembrane region" description="Helical" evidence="7">
    <location>
        <begin position="34"/>
        <end position="56"/>
    </location>
</feature>
<dbReference type="Gene3D" id="1.20.1720.10">
    <property type="entry name" value="Multidrug resistance protein D"/>
    <property type="match status" value="1"/>
</dbReference>
<evidence type="ECO:0000256" key="7">
    <source>
        <dbReference type="SAM" id="Phobius"/>
    </source>
</evidence>
<dbReference type="Gene3D" id="1.20.1250.20">
    <property type="entry name" value="MFS general substrate transporter like domains"/>
    <property type="match status" value="1"/>
</dbReference>
<dbReference type="InterPro" id="IPR020846">
    <property type="entry name" value="MFS_dom"/>
</dbReference>
<keyword evidence="5 7" id="KW-1133">Transmembrane helix</keyword>
<comment type="caution">
    <text evidence="9">The sequence shown here is derived from an EMBL/GenBank/DDBJ whole genome shotgun (WGS) entry which is preliminary data.</text>
</comment>
<protein>
    <submittedName>
        <fullName evidence="9">MFS transporter</fullName>
    </submittedName>
</protein>
<feature type="transmembrane region" description="Helical" evidence="7">
    <location>
        <begin position="68"/>
        <end position="88"/>
    </location>
</feature>
<comment type="subcellular location">
    <subcellularLocation>
        <location evidence="1">Cell membrane</location>
        <topology evidence="1">Multi-pass membrane protein</topology>
    </subcellularLocation>
</comment>
<dbReference type="PANTHER" id="PTHR42718">
    <property type="entry name" value="MAJOR FACILITATOR SUPERFAMILY MULTIDRUG TRANSPORTER MFSC"/>
    <property type="match status" value="1"/>
</dbReference>
<keyword evidence="10" id="KW-1185">Reference proteome</keyword>
<feature type="transmembrane region" description="Helical" evidence="7">
    <location>
        <begin position="158"/>
        <end position="181"/>
    </location>
</feature>
<dbReference type="Pfam" id="PF07690">
    <property type="entry name" value="MFS_1"/>
    <property type="match status" value="2"/>
</dbReference>
<feature type="transmembrane region" description="Helical" evidence="7">
    <location>
        <begin position="388"/>
        <end position="412"/>
    </location>
</feature>
<evidence type="ECO:0000256" key="3">
    <source>
        <dbReference type="ARBA" id="ARBA00022475"/>
    </source>
</evidence>
<dbReference type="CDD" id="cd17321">
    <property type="entry name" value="MFS_MMR_MDR_like"/>
    <property type="match status" value="1"/>
</dbReference>
<feature type="transmembrane region" description="Helical" evidence="7">
    <location>
        <begin position="125"/>
        <end position="146"/>
    </location>
</feature>
<evidence type="ECO:0000259" key="8">
    <source>
        <dbReference type="PROSITE" id="PS50850"/>
    </source>
</evidence>
<accession>A0ABW6CIN8</accession>
<feature type="transmembrane region" description="Helical" evidence="7">
    <location>
        <begin position="250"/>
        <end position="271"/>
    </location>
</feature>
<evidence type="ECO:0000256" key="2">
    <source>
        <dbReference type="ARBA" id="ARBA00022448"/>
    </source>
</evidence>
<evidence type="ECO:0000313" key="10">
    <source>
        <dbReference type="Proteomes" id="UP001598201"/>
    </source>
</evidence>
<feature type="domain" description="Major facilitator superfamily (MFS) profile" evidence="8">
    <location>
        <begin position="32"/>
        <end position="477"/>
    </location>
</feature>
<evidence type="ECO:0000256" key="5">
    <source>
        <dbReference type="ARBA" id="ARBA00022989"/>
    </source>
</evidence>
<feature type="transmembrane region" description="Helical" evidence="7">
    <location>
        <begin position="356"/>
        <end position="376"/>
    </location>
</feature>
<evidence type="ECO:0000256" key="1">
    <source>
        <dbReference type="ARBA" id="ARBA00004651"/>
    </source>
</evidence>
<dbReference type="InterPro" id="IPR036259">
    <property type="entry name" value="MFS_trans_sf"/>
</dbReference>
<feature type="transmembrane region" description="Helical" evidence="7">
    <location>
        <begin position="100"/>
        <end position="119"/>
    </location>
</feature>
<dbReference type="SUPFAM" id="SSF103473">
    <property type="entry name" value="MFS general substrate transporter"/>
    <property type="match status" value="1"/>
</dbReference>
<evidence type="ECO:0000256" key="4">
    <source>
        <dbReference type="ARBA" id="ARBA00022692"/>
    </source>
</evidence>
<feature type="transmembrane region" description="Helical" evidence="7">
    <location>
        <begin position="187"/>
        <end position="205"/>
    </location>
</feature>
<dbReference type="InterPro" id="IPR011701">
    <property type="entry name" value="MFS"/>
</dbReference>
<keyword evidence="2" id="KW-0813">Transport</keyword>
<dbReference type="PANTHER" id="PTHR42718:SF46">
    <property type="entry name" value="BLR6921 PROTEIN"/>
    <property type="match status" value="1"/>
</dbReference>
<feature type="transmembrane region" description="Helical" evidence="7">
    <location>
        <begin position="226"/>
        <end position="244"/>
    </location>
</feature>
<feature type="transmembrane region" description="Helical" evidence="7">
    <location>
        <begin position="451"/>
        <end position="472"/>
    </location>
</feature>
<evidence type="ECO:0000313" key="9">
    <source>
        <dbReference type="EMBL" id="MFD3227076.1"/>
    </source>
</evidence>
<feature type="transmembrane region" description="Helical" evidence="7">
    <location>
        <begin position="321"/>
        <end position="344"/>
    </location>
</feature>
<name>A0ABW6CIN8_RAHSY</name>
<proteinExistence type="predicted"/>
<gene>
    <name evidence="9" type="ORF">ACFPK4_26430</name>
</gene>
<feature type="transmembrane region" description="Helical" evidence="7">
    <location>
        <begin position="292"/>
        <end position="315"/>
    </location>
</feature>
<organism evidence="9 10">
    <name type="scientific">Rahnella sp. (strain Y9602)</name>
    <dbReference type="NCBI Taxonomy" id="2703885"/>
    <lineage>
        <taxon>Bacteria</taxon>
        <taxon>Pseudomonadati</taxon>
        <taxon>Pseudomonadota</taxon>
        <taxon>Gammaproteobacteria</taxon>
        <taxon>Enterobacterales</taxon>
        <taxon>Yersiniaceae</taxon>
        <taxon>Rahnella</taxon>
    </lineage>
</organism>
<sequence length="477" mass="50620">MNQPVVVKIKEKNGPVSPAASTDEEHYGVSKMTIFAVLATIQAMLIFTIVMIGVPLPAIGKEFSLVQAQLVLVSAAYGLTFSGLLLFGGRLTDRYSGRTLFTWGILIFGLSSVAGFMAPDYWTLVAIRLAQGIGAACVAPALMALLRQLYADPEDFQRAMATWGGVSVLGGAVGFLSSGIVTSWFSWRWMFSIPVLIAFLGLLLVRWMMPALQHETPQVKGLDRRGALMATLGIACGSYGLIMSGEYPWISAQVLVPFITGVALIAIFSKVEKCVTSPLLPPGFIHQPTRMMGLAGILLAAAGMGLITLLLSLYLQQFRGWSSFSTSIAFVPYTLGLLVMNRAAGPLVMRFGSLKVLIAGLLIGALGLVLLSQLTIETDYSVGLLPGLFILPAGASLVFSASAVLSTANVPLHQAGLAGGVMNTAMELGPTLGLAVLMSIAATRAELINGYAWAFGSAAVFYMLAAVMAYILRKRIQ</sequence>
<feature type="transmembrane region" description="Helical" evidence="7">
    <location>
        <begin position="424"/>
        <end position="445"/>
    </location>
</feature>
<evidence type="ECO:0000256" key="6">
    <source>
        <dbReference type="ARBA" id="ARBA00023136"/>
    </source>
</evidence>
<dbReference type="PROSITE" id="PS50850">
    <property type="entry name" value="MFS"/>
    <property type="match status" value="1"/>
</dbReference>
<keyword evidence="4 7" id="KW-0812">Transmembrane</keyword>
<dbReference type="RefSeq" id="WP_379672423.1">
    <property type="nucleotide sequence ID" value="NZ_JBHUCJ010000140.1"/>
</dbReference>
<keyword evidence="3" id="KW-1003">Cell membrane</keyword>
<dbReference type="Proteomes" id="UP001598201">
    <property type="component" value="Unassembled WGS sequence"/>
</dbReference>
<keyword evidence="6 7" id="KW-0472">Membrane</keyword>